<dbReference type="RefSeq" id="WP_207327501.1">
    <property type="nucleotide sequence ID" value="NZ_JAFMYW010000001.1"/>
</dbReference>
<keyword evidence="4" id="KW-1185">Reference proteome</keyword>
<sequence length="159" mass="17083">MKRLPGLLLGLLLLLNTSQAQTLSVSGLVTNPLTLNADALKGMPHTEVSGKEHDGKEHRYSGVALIDLLKQAGTTTGSELRGKNLAKYVVVKATDGYEAVFALPELDPEFATRSIILADAADGIALPPATGPYRIVVPDEKKQARWVRQVKSIEVRTAN</sequence>
<protein>
    <submittedName>
        <fullName evidence="3">Molybdopterin-dependent oxidoreductase</fullName>
    </submittedName>
</protein>
<dbReference type="SUPFAM" id="SSF56524">
    <property type="entry name" value="Oxidoreductase molybdopterin-binding domain"/>
    <property type="match status" value="1"/>
</dbReference>
<dbReference type="Gene3D" id="3.90.420.10">
    <property type="entry name" value="Oxidoreductase, molybdopterin-binding domain"/>
    <property type="match status" value="1"/>
</dbReference>
<dbReference type="InterPro" id="IPR036374">
    <property type="entry name" value="OxRdtase_Mopterin-bd_sf"/>
</dbReference>
<dbReference type="EMBL" id="JAFMYW010000001">
    <property type="protein sequence ID" value="MBO0947593.1"/>
    <property type="molecule type" value="Genomic_DNA"/>
</dbReference>
<evidence type="ECO:0000256" key="1">
    <source>
        <dbReference type="SAM" id="SignalP"/>
    </source>
</evidence>
<comment type="caution">
    <text evidence="3">The sequence shown here is derived from an EMBL/GenBank/DDBJ whole genome shotgun (WGS) entry which is preliminary data.</text>
</comment>
<feature type="signal peptide" evidence="1">
    <location>
        <begin position="1"/>
        <end position="20"/>
    </location>
</feature>
<accession>A0ABS3JDR5</accession>
<dbReference type="Proteomes" id="UP000664628">
    <property type="component" value="Unassembled WGS sequence"/>
</dbReference>
<feature type="domain" description="Oxidoreductase molybdopterin-binding" evidence="2">
    <location>
        <begin position="21"/>
        <end position="157"/>
    </location>
</feature>
<evidence type="ECO:0000313" key="4">
    <source>
        <dbReference type="Proteomes" id="UP000664628"/>
    </source>
</evidence>
<proteinExistence type="predicted"/>
<evidence type="ECO:0000259" key="2">
    <source>
        <dbReference type="Pfam" id="PF00174"/>
    </source>
</evidence>
<evidence type="ECO:0000313" key="3">
    <source>
        <dbReference type="EMBL" id="MBO0947593.1"/>
    </source>
</evidence>
<keyword evidence="1" id="KW-0732">Signal</keyword>
<dbReference type="InterPro" id="IPR000572">
    <property type="entry name" value="OxRdtase_Mopterin-bd_dom"/>
</dbReference>
<gene>
    <name evidence="3" type="ORF">J2I46_03315</name>
</gene>
<organism evidence="3 4">
    <name type="scientific">Fibrella forsythiae</name>
    <dbReference type="NCBI Taxonomy" id="2817061"/>
    <lineage>
        <taxon>Bacteria</taxon>
        <taxon>Pseudomonadati</taxon>
        <taxon>Bacteroidota</taxon>
        <taxon>Cytophagia</taxon>
        <taxon>Cytophagales</taxon>
        <taxon>Spirosomataceae</taxon>
        <taxon>Fibrella</taxon>
    </lineage>
</organism>
<name>A0ABS3JDR5_9BACT</name>
<reference evidence="3 4" key="1">
    <citation type="submission" date="2021-03" db="EMBL/GenBank/DDBJ databases">
        <title>Fibrella sp. HMF5405 genome sequencing and assembly.</title>
        <authorList>
            <person name="Kang H."/>
            <person name="Kim H."/>
            <person name="Bae S."/>
            <person name="Joh K."/>
        </authorList>
    </citation>
    <scope>NUCLEOTIDE SEQUENCE [LARGE SCALE GENOMIC DNA]</scope>
    <source>
        <strain evidence="3 4">HMF5405</strain>
    </source>
</reference>
<feature type="chain" id="PRO_5045913363" evidence="1">
    <location>
        <begin position="21"/>
        <end position="159"/>
    </location>
</feature>
<dbReference type="Pfam" id="PF00174">
    <property type="entry name" value="Oxidored_molyb"/>
    <property type="match status" value="1"/>
</dbReference>